<dbReference type="Pfam" id="PF13207">
    <property type="entry name" value="AAA_17"/>
    <property type="match status" value="1"/>
</dbReference>
<proteinExistence type="predicted"/>
<dbReference type="Proteomes" id="UP000217163">
    <property type="component" value="Unassembled WGS sequence"/>
</dbReference>
<organism evidence="1 2">
    <name type="scientific">Pseudomonas avellanae</name>
    <dbReference type="NCBI Taxonomy" id="46257"/>
    <lineage>
        <taxon>Bacteria</taxon>
        <taxon>Pseudomonadati</taxon>
        <taxon>Pseudomonadota</taxon>
        <taxon>Gammaproteobacteria</taxon>
        <taxon>Pseudomonadales</taxon>
        <taxon>Pseudomonadaceae</taxon>
        <taxon>Pseudomonas</taxon>
    </lineage>
</organism>
<evidence type="ECO:0008006" key="3">
    <source>
        <dbReference type="Google" id="ProtNLM"/>
    </source>
</evidence>
<dbReference type="AlphaFoldDB" id="A0A261WM43"/>
<dbReference type="Gene3D" id="3.40.50.300">
    <property type="entry name" value="P-loop containing nucleotide triphosphate hydrolases"/>
    <property type="match status" value="1"/>
</dbReference>
<gene>
    <name evidence="1" type="ORF">CFN58_04950</name>
</gene>
<evidence type="ECO:0000313" key="2">
    <source>
        <dbReference type="Proteomes" id="UP000217163"/>
    </source>
</evidence>
<dbReference type="EMBL" id="NKQU01000070">
    <property type="protein sequence ID" value="OZI87281.1"/>
    <property type="molecule type" value="Genomic_DNA"/>
</dbReference>
<evidence type="ECO:0000313" key="1">
    <source>
        <dbReference type="EMBL" id="OZI87281.1"/>
    </source>
</evidence>
<dbReference type="SUPFAM" id="SSF52540">
    <property type="entry name" value="P-loop containing nucleoside triphosphate hydrolases"/>
    <property type="match status" value="1"/>
</dbReference>
<accession>A0A261WM43</accession>
<comment type="caution">
    <text evidence="1">The sequence shown here is derived from an EMBL/GenBank/DDBJ whole genome shotgun (WGS) entry which is preliminary data.</text>
</comment>
<dbReference type="InterPro" id="IPR027417">
    <property type="entry name" value="P-loop_NTPase"/>
</dbReference>
<protein>
    <recommendedName>
        <fullName evidence="3">Adenylate kinase</fullName>
    </recommendedName>
</protein>
<reference evidence="2" key="1">
    <citation type="journal article" date="2016" name="Sci. Rep.">
        <title>Genome analysis of the kiwifruit canker pathogen Pseudomonas syringae pv. actinidiae biovar 5.</title>
        <authorList>
            <person name="Fujikawa T."/>
            <person name="Sawada H."/>
        </authorList>
    </citation>
    <scope>NUCLEOTIDE SEQUENCE [LARGE SCALE GENOMIC DNA]</scope>
    <source>
        <strain evidence="2">MAFF 212061</strain>
    </source>
</reference>
<name>A0A261WM43_9PSED</name>
<sequence>MNIFVAGVHGVGKTFLASRLPKALGLTQTSASKLIKDERALPDWGTDKRVGDVDANQIALANAVTRHNEAGIRLLLDGHFVLLDAQGEFSPLAADVFKALRLDGVLLLEADANTIATRIRERDGRELDIDHTIKFLAAERAQAQLVCDELGVSLHILGTCGPDTFAAAVAAVILKADQ</sequence>